<feature type="domain" description="Serine/threonine specific protein phosphatases" evidence="1">
    <location>
        <begin position="81"/>
        <end position="86"/>
    </location>
</feature>
<dbReference type="PRINTS" id="PR00114">
    <property type="entry name" value="STPHPHTASE"/>
</dbReference>
<evidence type="ECO:0000313" key="2">
    <source>
        <dbReference type="EMBL" id="RFB04765.1"/>
    </source>
</evidence>
<dbReference type="AlphaFoldDB" id="A0A371RH63"/>
<dbReference type="GO" id="GO:0110154">
    <property type="term" value="P:RNA decapping"/>
    <property type="evidence" value="ECO:0007669"/>
    <property type="project" value="TreeGrafter"/>
</dbReference>
<protein>
    <submittedName>
        <fullName evidence="2">Serine/threonine protein phosphatase</fullName>
    </submittedName>
</protein>
<dbReference type="InterPro" id="IPR029052">
    <property type="entry name" value="Metallo-depent_PP-like"/>
</dbReference>
<dbReference type="InterPro" id="IPR004843">
    <property type="entry name" value="Calcineurin-like_PHP"/>
</dbReference>
<dbReference type="GO" id="GO:0005737">
    <property type="term" value="C:cytoplasm"/>
    <property type="evidence" value="ECO:0007669"/>
    <property type="project" value="TreeGrafter"/>
</dbReference>
<evidence type="ECO:0000259" key="1">
    <source>
        <dbReference type="PROSITE" id="PS00125"/>
    </source>
</evidence>
<dbReference type="Gene3D" id="3.60.21.10">
    <property type="match status" value="1"/>
</dbReference>
<organism evidence="2 3">
    <name type="scientific">Parvularcula marina</name>
    <dbReference type="NCBI Taxonomy" id="2292771"/>
    <lineage>
        <taxon>Bacteria</taxon>
        <taxon>Pseudomonadati</taxon>
        <taxon>Pseudomonadota</taxon>
        <taxon>Alphaproteobacteria</taxon>
        <taxon>Parvularculales</taxon>
        <taxon>Parvularculaceae</taxon>
        <taxon>Parvularcula</taxon>
    </lineage>
</organism>
<dbReference type="Proteomes" id="UP000264589">
    <property type="component" value="Unassembled WGS sequence"/>
</dbReference>
<dbReference type="OrthoDB" id="9807890at2"/>
<dbReference type="PANTHER" id="PTHR42850:SF4">
    <property type="entry name" value="ZINC-DEPENDENT ENDOPOLYPHOSPHATASE"/>
    <property type="match status" value="1"/>
</dbReference>
<dbReference type="PROSITE" id="PS00125">
    <property type="entry name" value="SER_THR_PHOSPHATASE"/>
    <property type="match status" value="1"/>
</dbReference>
<keyword evidence="3" id="KW-1185">Reference proteome</keyword>
<dbReference type="GO" id="GO:0016791">
    <property type="term" value="F:phosphatase activity"/>
    <property type="evidence" value="ECO:0007669"/>
    <property type="project" value="TreeGrafter"/>
</dbReference>
<evidence type="ECO:0000313" key="3">
    <source>
        <dbReference type="Proteomes" id="UP000264589"/>
    </source>
</evidence>
<comment type="caution">
    <text evidence="2">The sequence shown here is derived from an EMBL/GenBank/DDBJ whole genome shotgun (WGS) entry which is preliminary data.</text>
</comment>
<dbReference type="CDD" id="cd00144">
    <property type="entry name" value="MPP_PPP_family"/>
    <property type="match status" value="1"/>
</dbReference>
<name>A0A371RH63_9PROT</name>
<dbReference type="SUPFAM" id="SSF56300">
    <property type="entry name" value="Metallo-dependent phosphatases"/>
    <property type="match status" value="1"/>
</dbReference>
<dbReference type="InterPro" id="IPR050126">
    <property type="entry name" value="Ap4A_hydrolase"/>
</dbReference>
<dbReference type="PANTHER" id="PTHR42850">
    <property type="entry name" value="METALLOPHOSPHOESTERASE"/>
    <property type="match status" value="1"/>
</dbReference>
<dbReference type="GO" id="GO:0008803">
    <property type="term" value="F:bis(5'-nucleosyl)-tetraphosphatase (symmetrical) activity"/>
    <property type="evidence" value="ECO:0007669"/>
    <property type="project" value="TreeGrafter"/>
</dbReference>
<sequence>MMSAVPQTDMPEESPLLVAIGDIHGRADLLAKLLRRLEKKLRDEPYRLVFLGDYVDRGAESREVLNMLLGLQDRYPDTVFLRGNHEQAMLDFLAAPEDTAEWLEWGGAETLMSYGIKARAAEDLVSLQEEFANVLPDSHFNFLMSLPLYEEIGPYLFVHAGIDPHRPIEEQSERDFLWIREPFLQAEEHHFSGPVIVHGHTPVKKAENLPWRINLDTGAFWSSRLTAAILDGEKRRFVTT</sequence>
<dbReference type="EMBL" id="QUQO01000001">
    <property type="protein sequence ID" value="RFB04765.1"/>
    <property type="molecule type" value="Genomic_DNA"/>
</dbReference>
<reference evidence="2 3" key="1">
    <citation type="submission" date="2018-08" db="EMBL/GenBank/DDBJ databases">
        <title>Parvularcula sp. SM1705, isolated from surface water of the South Sea China.</title>
        <authorList>
            <person name="Sun L."/>
        </authorList>
    </citation>
    <scope>NUCLEOTIDE SEQUENCE [LARGE SCALE GENOMIC DNA]</scope>
    <source>
        <strain evidence="2 3">SM1705</strain>
    </source>
</reference>
<dbReference type="InterPro" id="IPR006186">
    <property type="entry name" value="Ser/Thr-sp_prot-phosphatase"/>
</dbReference>
<dbReference type="FunCoup" id="A0A371RH63">
    <property type="interactions" value="83"/>
</dbReference>
<gene>
    <name evidence="2" type="ORF">DX908_05400</name>
</gene>
<dbReference type="InParanoid" id="A0A371RH63"/>
<dbReference type="Pfam" id="PF00149">
    <property type="entry name" value="Metallophos"/>
    <property type="match status" value="1"/>
</dbReference>
<accession>A0A371RH63</accession>
<dbReference type="RefSeq" id="WP_116391398.1">
    <property type="nucleotide sequence ID" value="NZ_QUQO01000001.1"/>
</dbReference>
<proteinExistence type="predicted"/>